<dbReference type="AlphaFoldDB" id="A0A8C6TRY0"/>
<keyword evidence="1" id="KW-0808">Transferase</keyword>
<keyword evidence="7" id="KW-1185">Reference proteome</keyword>
<dbReference type="GO" id="GO:0004842">
    <property type="term" value="F:ubiquitin-protein transferase activity"/>
    <property type="evidence" value="ECO:0007669"/>
    <property type="project" value="InterPro"/>
</dbReference>
<organism evidence="6 7">
    <name type="scientific">Neogobius melanostomus</name>
    <name type="common">round goby</name>
    <dbReference type="NCBI Taxonomy" id="47308"/>
    <lineage>
        <taxon>Eukaryota</taxon>
        <taxon>Metazoa</taxon>
        <taxon>Chordata</taxon>
        <taxon>Craniata</taxon>
        <taxon>Vertebrata</taxon>
        <taxon>Euteleostomi</taxon>
        <taxon>Actinopterygii</taxon>
        <taxon>Neopterygii</taxon>
        <taxon>Teleostei</taxon>
        <taxon>Neoteleostei</taxon>
        <taxon>Acanthomorphata</taxon>
        <taxon>Gobiaria</taxon>
        <taxon>Gobiiformes</taxon>
        <taxon>Gobioidei</taxon>
        <taxon>Gobiidae</taxon>
        <taxon>Benthophilinae</taxon>
        <taxon>Neogobiini</taxon>
        <taxon>Neogobius</taxon>
    </lineage>
</organism>
<feature type="chain" id="PRO_5046963805" description="HECT domain-containing protein" evidence="4">
    <location>
        <begin position="16"/>
        <end position="109"/>
    </location>
</feature>
<evidence type="ECO:0000313" key="7">
    <source>
        <dbReference type="Proteomes" id="UP000694523"/>
    </source>
</evidence>
<dbReference type="Gene3D" id="3.30.2410.10">
    <property type="entry name" value="Hect, E3 ligase catalytic domain"/>
    <property type="match status" value="1"/>
</dbReference>
<keyword evidence="2 3" id="KW-0833">Ubl conjugation pathway</keyword>
<dbReference type="InterPro" id="IPR035983">
    <property type="entry name" value="Hect_E3_ubiquitin_ligase"/>
</dbReference>
<reference evidence="6" key="1">
    <citation type="submission" date="2025-08" db="UniProtKB">
        <authorList>
            <consortium name="Ensembl"/>
        </authorList>
    </citation>
    <scope>IDENTIFICATION</scope>
</reference>
<evidence type="ECO:0000313" key="6">
    <source>
        <dbReference type="Ensembl" id="ENSNMLP00000022364.1"/>
    </source>
</evidence>
<keyword evidence="4" id="KW-0732">Signal</keyword>
<evidence type="ECO:0000256" key="4">
    <source>
        <dbReference type="SAM" id="SignalP"/>
    </source>
</evidence>
<evidence type="ECO:0000256" key="1">
    <source>
        <dbReference type="ARBA" id="ARBA00022679"/>
    </source>
</evidence>
<dbReference type="Proteomes" id="UP000694523">
    <property type="component" value="Unplaced"/>
</dbReference>
<evidence type="ECO:0000259" key="5">
    <source>
        <dbReference type="PROSITE" id="PS50237"/>
    </source>
</evidence>
<name>A0A8C6TRY0_9GOBI</name>
<dbReference type="SUPFAM" id="SSF56204">
    <property type="entry name" value="Hect, E3 ligase catalytic domain"/>
    <property type="match status" value="1"/>
</dbReference>
<dbReference type="InterPro" id="IPR000569">
    <property type="entry name" value="HECT_dom"/>
</dbReference>
<evidence type="ECO:0000256" key="2">
    <source>
        <dbReference type="ARBA" id="ARBA00022786"/>
    </source>
</evidence>
<dbReference type="PROSITE" id="PS50237">
    <property type="entry name" value="HECT"/>
    <property type="match status" value="1"/>
</dbReference>
<reference evidence="6" key="2">
    <citation type="submission" date="2025-09" db="UniProtKB">
        <authorList>
            <consortium name="Ensembl"/>
        </authorList>
    </citation>
    <scope>IDENTIFICATION</scope>
</reference>
<evidence type="ECO:0000256" key="3">
    <source>
        <dbReference type="PROSITE-ProRule" id="PRU00104"/>
    </source>
</evidence>
<feature type="signal peptide" evidence="4">
    <location>
        <begin position="1"/>
        <end position="15"/>
    </location>
</feature>
<feature type="domain" description="HECT" evidence="5">
    <location>
        <begin position="59"/>
        <end position="109"/>
    </location>
</feature>
<sequence length="109" mass="12224">MYMLHFCLVFKAGLASLQFLTALQQHPTILTHVLCHTNKRLTAKEVEHLFKPDLISTELFMFATGVPCVPPAGIDLTPRLEFLTSSKFPMANTCSNTLKLPLLHCYSAF</sequence>
<proteinExistence type="predicted"/>
<feature type="active site" description="Glycyl thioester intermediate" evidence="3">
    <location>
        <position position="94"/>
    </location>
</feature>
<dbReference type="Ensembl" id="ENSNMLT00000025041.1">
    <property type="protein sequence ID" value="ENSNMLP00000022364.1"/>
    <property type="gene ID" value="ENSNMLG00000014457.1"/>
</dbReference>
<protein>
    <recommendedName>
        <fullName evidence="5">HECT domain-containing protein</fullName>
    </recommendedName>
</protein>
<accession>A0A8C6TRY0</accession>